<organism evidence="1">
    <name type="scientific">Myoviridae sp. cteBs22</name>
    <dbReference type="NCBI Taxonomy" id="2826675"/>
    <lineage>
        <taxon>Viruses</taxon>
        <taxon>Duplodnaviria</taxon>
        <taxon>Heunggongvirae</taxon>
        <taxon>Uroviricota</taxon>
        <taxon>Caudoviricetes</taxon>
    </lineage>
</organism>
<protein>
    <submittedName>
        <fullName evidence="1">Uncharacterized protein</fullName>
    </submittedName>
</protein>
<accession>A0A8S5R027</accession>
<proteinExistence type="predicted"/>
<name>A0A8S5R027_9CAUD</name>
<reference evidence="1" key="1">
    <citation type="journal article" date="2021" name="Proc. Natl. Acad. Sci. U.S.A.">
        <title>A Catalog of Tens of Thousands of Viruses from Human Metagenomes Reveals Hidden Associations with Chronic Diseases.</title>
        <authorList>
            <person name="Tisza M.J."/>
            <person name="Buck C.B."/>
        </authorList>
    </citation>
    <scope>NUCLEOTIDE SEQUENCE</scope>
    <source>
        <strain evidence="1">CteBs22</strain>
    </source>
</reference>
<evidence type="ECO:0000313" key="1">
    <source>
        <dbReference type="EMBL" id="DAE24814.1"/>
    </source>
</evidence>
<dbReference type="EMBL" id="BK015784">
    <property type="protein sequence ID" value="DAE24814.1"/>
    <property type="molecule type" value="Genomic_DNA"/>
</dbReference>
<sequence length="37" mass="4290">MAYFKWFLFLLIGVPFELFAKLLSPVLVEGVVRYGLL</sequence>